<organism evidence="1 2">
    <name type="scientific">Paenibacillus polysaccharolyticus</name>
    <dbReference type="NCBI Taxonomy" id="582692"/>
    <lineage>
        <taxon>Bacteria</taxon>
        <taxon>Bacillati</taxon>
        <taxon>Bacillota</taxon>
        <taxon>Bacilli</taxon>
        <taxon>Bacillales</taxon>
        <taxon>Paenibacillaceae</taxon>
        <taxon>Paenibacillus</taxon>
    </lineage>
</organism>
<proteinExistence type="predicted"/>
<evidence type="ECO:0000313" key="2">
    <source>
        <dbReference type="Proteomes" id="UP000198538"/>
    </source>
</evidence>
<accession>A0A1G5EA00</accession>
<dbReference type="RefSeq" id="WP_090916941.1">
    <property type="nucleotide sequence ID" value="NZ_FMVM01000003.1"/>
</dbReference>
<sequence>MFPSIGDIYCSFNEQMQQYTACQITALKETEDKKPRQLAAILQLNWSGDQLPTESELDVMKPLICNFFFWNGTLEHNYVKADVPVSYILVGNRPPLITEESRSYSSGWPVGESLYRQRQWELIDESRRTLFKQAAHDHSDITARGIKMRRNTSTIRNFIPTSADDVAELEALPCLTHIEMNGYHEAIIPFLKENPFVYELHVQNHGQRILNFSQTHLTRLVVDASGMEKIILNDMMDFLSLTGEISPGLLIDTTGDGQRLTLSIAETLPEIRGLSRLSSLQLYKIKELDIESVVQGYPELSELRLWGKPGTVSGIHSIQHLKSLQMFSTNDLFGFDGDQFPSPEQLPELHTLWMSSLPAEAAKSIKTRYKKVAETRIDLDITQPRKPEWLAENLNNPFRDWDGREQIKAVHAKKAAQLYKQFLKRIRELSQRNDYEDTLSDQLISFTQEYTQTFNQMDAKCEWIGTIELEEIAAVLAGLIDQLEDQLKTNQPHSLKIDREQLYEVFDRTRDF</sequence>
<gene>
    <name evidence="1" type="ORF">SAMN05720606_103209</name>
</gene>
<dbReference type="Proteomes" id="UP000198538">
    <property type="component" value="Unassembled WGS sequence"/>
</dbReference>
<protein>
    <submittedName>
        <fullName evidence="1">Uncharacterized protein</fullName>
    </submittedName>
</protein>
<reference evidence="2" key="1">
    <citation type="submission" date="2016-10" db="EMBL/GenBank/DDBJ databases">
        <authorList>
            <person name="Varghese N."/>
            <person name="Submissions S."/>
        </authorList>
    </citation>
    <scope>NUCLEOTIDE SEQUENCE [LARGE SCALE GENOMIC DNA]</scope>
    <source>
        <strain evidence="2">BL9</strain>
    </source>
</reference>
<dbReference type="Gene3D" id="3.80.10.10">
    <property type="entry name" value="Ribonuclease Inhibitor"/>
    <property type="match status" value="1"/>
</dbReference>
<dbReference type="EMBL" id="FMVM01000003">
    <property type="protein sequence ID" value="SCY23530.1"/>
    <property type="molecule type" value="Genomic_DNA"/>
</dbReference>
<name>A0A1G5EA00_9BACL</name>
<dbReference type="STRING" id="582692.SAMN05720606_103209"/>
<dbReference type="SUPFAM" id="SSF52058">
    <property type="entry name" value="L domain-like"/>
    <property type="match status" value="1"/>
</dbReference>
<dbReference type="InterPro" id="IPR032675">
    <property type="entry name" value="LRR_dom_sf"/>
</dbReference>
<evidence type="ECO:0000313" key="1">
    <source>
        <dbReference type="EMBL" id="SCY23530.1"/>
    </source>
</evidence>
<keyword evidence="2" id="KW-1185">Reference proteome</keyword>
<dbReference type="AlphaFoldDB" id="A0A1G5EA00"/>